<keyword evidence="1" id="KW-0418">Kinase</keyword>
<comment type="caution">
    <text evidence="1">The sequence shown here is derived from an EMBL/GenBank/DDBJ whole genome shotgun (WGS) entry which is preliminary data.</text>
</comment>
<proteinExistence type="predicted"/>
<keyword evidence="1" id="KW-0675">Receptor</keyword>
<accession>A0A1R3JRY3</accession>
<dbReference type="Proteomes" id="UP000187203">
    <property type="component" value="Unassembled WGS sequence"/>
</dbReference>
<keyword evidence="1" id="KW-0808">Transferase</keyword>
<evidence type="ECO:0000313" key="1">
    <source>
        <dbReference type="EMBL" id="OMO97501.1"/>
    </source>
</evidence>
<protein>
    <submittedName>
        <fullName evidence="1">Leucine-rich repeat receptor-like serine/threonine-protein kinase</fullName>
    </submittedName>
</protein>
<dbReference type="GO" id="GO:0016301">
    <property type="term" value="F:kinase activity"/>
    <property type="evidence" value="ECO:0007669"/>
    <property type="project" value="UniProtKB-KW"/>
</dbReference>
<dbReference type="AlphaFoldDB" id="A0A1R3JRY3"/>
<organism evidence="1 2">
    <name type="scientific">Corchorus olitorius</name>
    <dbReference type="NCBI Taxonomy" id="93759"/>
    <lineage>
        <taxon>Eukaryota</taxon>
        <taxon>Viridiplantae</taxon>
        <taxon>Streptophyta</taxon>
        <taxon>Embryophyta</taxon>
        <taxon>Tracheophyta</taxon>
        <taxon>Spermatophyta</taxon>
        <taxon>Magnoliopsida</taxon>
        <taxon>eudicotyledons</taxon>
        <taxon>Gunneridae</taxon>
        <taxon>Pentapetalae</taxon>
        <taxon>rosids</taxon>
        <taxon>malvids</taxon>
        <taxon>Malvales</taxon>
        <taxon>Malvaceae</taxon>
        <taxon>Grewioideae</taxon>
        <taxon>Apeibeae</taxon>
        <taxon>Corchorus</taxon>
    </lineage>
</organism>
<dbReference type="EMBL" id="AWUE01015440">
    <property type="protein sequence ID" value="OMO97501.1"/>
    <property type="molecule type" value="Genomic_DNA"/>
</dbReference>
<reference evidence="2" key="1">
    <citation type="submission" date="2013-09" db="EMBL/GenBank/DDBJ databases">
        <title>Corchorus olitorius genome sequencing.</title>
        <authorList>
            <person name="Alam M."/>
            <person name="Haque M.S."/>
            <person name="Islam M.S."/>
            <person name="Emdad E.M."/>
            <person name="Islam M.M."/>
            <person name="Ahmed B."/>
            <person name="Halim A."/>
            <person name="Hossen Q.M.M."/>
            <person name="Hossain M.Z."/>
            <person name="Ahmed R."/>
            <person name="Khan M.M."/>
            <person name="Islam R."/>
            <person name="Rashid M.M."/>
            <person name="Khan S.A."/>
            <person name="Rahman M.S."/>
            <person name="Alam M."/>
            <person name="Yahiya A.S."/>
            <person name="Khan M.S."/>
            <person name="Azam M.S."/>
            <person name="Haque T."/>
            <person name="Lashkar M.Z.H."/>
            <person name="Akhand A.I."/>
            <person name="Morshed G."/>
            <person name="Roy S."/>
            <person name="Uddin K.S."/>
            <person name="Rabeya T."/>
            <person name="Hossain A.S."/>
            <person name="Chowdhury A."/>
            <person name="Snigdha A.R."/>
            <person name="Mortoza M.S."/>
            <person name="Matin S.A."/>
            <person name="Hoque S.M.E."/>
            <person name="Islam M.K."/>
            <person name="Roy D.K."/>
            <person name="Haider R."/>
            <person name="Moosa M.M."/>
            <person name="Elias S.M."/>
            <person name="Hasan A.M."/>
            <person name="Jahan S."/>
            <person name="Shafiuddin M."/>
            <person name="Mahmood N."/>
            <person name="Shommy N.S."/>
        </authorList>
    </citation>
    <scope>NUCLEOTIDE SEQUENCE [LARGE SCALE GENOMIC DNA]</scope>
    <source>
        <strain evidence="2">cv. O-4</strain>
    </source>
</reference>
<name>A0A1R3JRY3_9ROSI</name>
<gene>
    <name evidence="1" type="ORF">COLO4_14603</name>
</gene>
<evidence type="ECO:0000313" key="2">
    <source>
        <dbReference type="Proteomes" id="UP000187203"/>
    </source>
</evidence>
<keyword evidence="2" id="KW-1185">Reference proteome</keyword>
<sequence length="79" mass="9177">MDVVDLSMLPEEDNIEEETKESAMKVEEFAVPVMKIGLSCSAKLPAERMIMTVVVNKLTDIKDRFLKLKRNKKRMIRKH</sequence>
<dbReference type="OrthoDB" id="1103805at2759"/>